<dbReference type="EMBL" id="BK032585">
    <property type="protein sequence ID" value="DAF49603.1"/>
    <property type="molecule type" value="Genomic_DNA"/>
</dbReference>
<accession>A0A8S5SFI3</accession>
<dbReference type="Gene3D" id="3.30.420.280">
    <property type="match status" value="1"/>
</dbReference>
<dbReference type="Gene3D" id="3.40.50.300">
    <property type="entry name" value="P-loop containing nucleotide triphosphate hydrolases"/>
    <property type="match status" value="1"/>
</dbReference>
<reference evidence="1" key="1">
    <citation type="journal article" date="2021" name="Proc. Natl. Acad. Sci. U.S.A.">
        <title>A Catalog of Tens of Thousands of Viruses from Human Metagenomes Reveals Hidden Associations with Chronic Diseases.</title>
        <authorList>
            <person name="Tisza M.J."/>
            <person name="Buck C.B."/>
        </authorList>
    </citation>
    <scope>NUCLEOTIDE SEQUENCE</scope>
    <source>
        <strain evidence="1">Ctuev19</strain>
    </source>
</reference>
<name>A0A8S5SFI3_9CAUD</name>
<organism evidence="1">
    <name type="scientific">Myoviridae sp. ctuev19</name>
    <dbReference type="NCBI Taxonomy" id="2827716"/>
    <lineage>
        <taxon>Viruses</taxon>
        <taxon>Duplodnaviria</taxon>
        <taxon>Heunggongvirae</taxon>
        <taxon>Uroviricota</taxon>
        <taxon>Caudoviricetes</taxon>
    </lineage>
</organism>
<proteinExistence type="predicted"/>
<sequence>MDMNKVRRAEIEYCAENPVYYIETYVRIEHKGASPLIQPFKLWEGQKSAVESLYASPRNIILKARQLGFTWLVLAISSLKLLDRPGRRCGAISQKEDEAMELVRRMEVILGHMPEIICDEKNAPIGWSGPTYTKKAMSITLHFPGEPDSVFLAEASGPNPFRGQSMDEVLIDEMAFQDRAVEMFSAIFPTINDGGAACTIISTNKRGSLFEEKYTDPDFGFNKVFRGWRTNPNRTDDWYKKTLAALGPAETALEYPETEQEALEMVGGLMFPEIRAETHMGKADFWDDEVIRYVSIDYGLDMFSCLWIAVNTKGKARVYRELHEPNMPIGAACDLFKRVNEGEKIELILAPGDLWNREQLHGKSRADFFAENGMNLTRSSRDFEAGVSAMKEWFSIGEDGTANLTFENCPVTYKHLQKILADPKRPSVYAKQPHELTHSCDSLRYFCIYYISPANKKKPAAKQWTEDMLEDYNNANESEKKYLIKIWGEPT</sequence>
<protein>
    <submittedName>
        <fullName evidence="1">Terminase large subunit</fullName>
    </submittedName>
</protein>
<evidence type="ECO:0000313" key="1">
    <source>
        <dbReference type="EMBL" id="DAF49603.1"/>
    </source>
</evidence>
<dbReference type="InterPro" id="IPR027417">
    <property type="entry name" value="P-loop_NTPase"/>
</dbReference>